<sequence>MSSTLIEFQDNGQDFLVWLLNHDGVVIRSWPYQTDVWGGTKVTNLKTLKRDGIVKAEFHGRPWVCRHAVAAVHPVQPVDVSVKWDGIAGYVTSTVRGKRASCTHDCEDPVRRLAERIFPSLKSSIERLECQPVGKVHSLWRITPEGT</sequence>
<dbReference type="PATRIC" id="fig|287.2965.peg.5332"/>
<proteinExistence type="predicted"/>
<dbReference type="RefSeq" id="WP_019726691.1">
    <property type="nucleotide sequence ID" value="NZ_CBDDSE010000001.1"/>
</dbReference>
<dbReference type="AlphaFoldDB" id="A0A0P0AHM7"/>
<evidence type="ECO:0000313" key="1">
    <source>
        <dbReference type="EMBL" id="ALI58953.1"/>
    </source>
</evidence>
<accession>A0A0P0AHM7</accession>
<dbReference type="EMBL" id="KT454971">
    <property type="protein sequence ID" value="ALI58953.1"/>
    <property type="molecule type" value="Genomic_DNA"/>
</dbReference>
<gene>
    <name evidence="1" type="ORF">CCBH4851_00250</name>
</gene>
<organism evidence="1">
    <name type="scientific">Pseudomonas aeruginosa</name>
    <dbReference type="NCBI Taxonomy" id="287"/>
    <lineage>
        <taxon>Bacteria</taxon>
        <taxon>Pseudomonadati</taxon>
        <taxon>Pseudomonadota</taxon>
        <taxon>Gammaproteobacteria</taxon>
        <taxon>Pseudomonadales</taxon>
        <taxon>Pseudomonadaceae</taxon>
        <taxon>Pseudomonas</taxon>
    </lineage>
</organism>
<reference evidence="1" key="1">
    <citation type="submission" date="2015-08" db="EMBL/GenBank/DDBJ databases">
        <title>Pseudomonas aeruginosa strain CCBH4851 chromosome region.</title>
        <authorList>
            <person name="Silveira M.C."/>
            <person name="Carvalho-Assef A.P.D."/>
            <person name="Albano R.M."/>
        </authorList>
    </citation>
    <scope>NUCLEOTIDE SEQUENCE</scope>
    <source>
        <strain evidence="1">CCBH4851</strain>
    </source>
</reference>
<protein>
    <submittedName>
        <fullName evidence="1">Uncharacterized protein</fullName>
    </submittedName>
</protein>
<name>A0A0P0AHM7_PSEAI</name>